<gene>
    <name evidence="5" type="ORF">SAMN06269250_4380</name>
</gene>
<dbReference type="GO" id="GO:0016757">
    <property type="term" value="F:glycosyltransferase activity"/>
    <property type="evidence" value="ECO:0007669"/>
    <property type="project" value="UniProtKB-KW"/>
</dbReference>
<comment type="similarity">
    <text evidence="1">Belongs to the glycosyltransferase 2 family.</text>
</comment>
<evidence type="ECO:0000256" key="2">
    <source>
        <dbReference type="ARBA" id="ARBA00022676"/>
    </source>
</evidence>
<evidence type="ECO:0000313" key="6">
    <source>
        <dbReference type="Proteomes" id="UP000219452"/>
    </source>
</evidence>
<dbReference type="PANTHER" id="PTHR43630:SF1">
    <property type="entry name" value="POLY-BETA-1,6-N-ACETYL-D-GLUCOSAMINE SYNTHASE"/>
    <property type="match status" value="1"/>
</dbReference>
<keyword evidence="2" id="KW-0328">Glycosyltransferase</keyword>
<dbReference type="Proteomes" id="UP000219452">
    <property type="component" value="Unassembled WGS sequence"/>
</dbReference>
<evidence type="ECO:0000256" key="1">
    <source>
        <dbReference type="ARBA" id="ARBA00006739"/>
    </source>
</evidence>
<dbReference type="SUPFAM" id="SSF53448">
    <property type="entry name" value="Nucleotide-diphospho-sugar transferases"/>
    <property type="match status" value="1"/>
</dbReference>
<organism evidence="5 6">
    <name type="scientific">Spirosoma fluviale</name>
    <dbReference type="NCBI Taxonomy" id="1597977"/>
    <lineage>
        <taxon>Bacteria</taxon>
        <taxon>Pseudomonadati</taxon>
        <taxon>Bacteroidota</taxon>
        <taxon>Cytophagia</taxon>
        <taxon>Cytophagales</taxon>
        <taxon>Cytophagaceae</taxon>
        <taxon>Spirosoma</taxon>
    </lineage>
</organism>
<dbReference type="AlphaFoldDB" id="A0A286GCC6"/>
<keyword evidence="6" id="KW-1185">Reference proteome</keyword>
<feature type="transmembrane region" description="Helical" evidence="4">
    <location>
        <begin position="335"/>
        <end position="353"/>
    </location>
</feature>
<feature type="transmembrane region" description="Helical" evidence="4">
    <location>
        <begin position="310"/>
        <end position="329"/>
    </location>
</feature>
<evidence type="ECO:0000313" key="5">
    <source>
        <dbReference type="EMBL" id="SOD93148.1"/>
    </source>
</evidence>
<keyword evidence="3 5" id="KW-0808">Transferase</keyword>
<proteinExistence type="inferred from homology"/>
<dbReference type="InterPro" id="IPR029044">
    <property type="entry name" value="Nucleotide-diphossugar_trans"/>
</dbReference>
<dbReference type="EMBL" id="OCNH01000003">
    <property type="protein sequence ID" value="SOD93148.1"/>
    <property type="molecule type" value="Genomic_DNA"/>
</dbReference>
<keyword evidence="4" id="KW-0472">Membrane</keyword>
<sequence length="406" mass="45330">MEHNPEILFIMNLLTNLLTTLFFFTAVETIYLFVFTMAGRFGRLQAPPVSSNPVAKRMAVLIPAYKEDAVIVDTAEQALKQDYPGNAYDVIVIADSLRRDTLDKLAKLPITVVEVSFDVSTKSKALNATLKKLNANYDVAVILDADNVMATDFLTHINAAFNGGWKAVQGHRVAKNTNTSVAILDAVSEEINTYILRRGHRALGLSGSLMGSGMAFDYTLFKQYMGQIDTTGGFDKELEMRLIHDHYRIDYIDDALCYDEKVQSGAVFERQRARWIAAQLKYLRRNLPSGIIQLLKGNLDYFDKVFQTMFLPRVILLGFLTIGTAAALLLRAPNLLMLAGGQLIVLLLSFYVATPKDLKSLITWQEIKQVPGLFFRFLRSITRLGEAGKKFINTPHTTTSTAINEG</sequence>
<name>A0A286GCC6_9BACT</name>
<dbReference type="PANTHER" id="PTHR43630">
    <property type="entry name" value="POLY-BETA-1,6-N-ACETYL-D-GLUCOSAMINE SYNTHASE"/>
    <property type="match status" value="1"/>
</dbReference>
<protein>
    <submittedName>
        <fullName evidence="5">Glycosyltransferase, catalytic subunit of cellulose synthase and poly-beta-1,6-N-acetylglucosamine synthase</fullName>
    </submittedName>
</protein>
<feature type="transmembrane region" description="Helical" evidence="4">
    <location>
        <begin position="13"/>
        <end position="34"/>
    </location>
</feature>
<evidence type="ECO:0000256" key="3">
    <source>
        <dbReference type="ARBA" id="ARBA00022679"/>
    </source>
</evidence>
<keyword evidence="4" id="KW-1133">Transmembrane helix</keyword>
<keyword evidence="4" id="KW-0812">Transmembrane</keyword>
<reference evidence="6" key="1">
    <citation type="submission" date="2017-09" db="EMBL/GenBank/DDBJ databases">
        <authorList>
            <person name="Varghese N."/>
            <person name="Submissions S."/>
        </authorList>
    </citation>
    <scope>NUCLEOTIDE SEQUENCE [LARGE SCALE GENOMIC DNA]</scope>
    <source>
        <strain evidence="6">DSM 29961</strain>
    </source>
</reference>
<dbReference type="Pfam" id="PF13641">
    <property type="entry name" value="Glyco_tranf_2_3"/>
    <property type="match status" value="1"/>
</dbReference>
<accession>A0A286GCC6</accession>
<dbReference type="Gene3D" id="3.90.550.10">
    <property type="entry name" value="Spore Coat Polysaccharide Biosynthesis Protein SpsA, Chain A"/>
    <property type="match status" value="1"/>
</dbReference>
<evidence type="ECO:0000256" key="4">
    <source>
        <dbReference type="SAM" id="Phobius"/>
    </source>
</evidence>
<dbReference type="CDD" id="cd06423">
    <property type="entry name" value="CESA_like"/>
    <property type="match status" value="1"/>
</dbReference>